<feature type="domain" description="C2H2-type" evidence="9">
    <location>
        <begin position="17"/>
        <end position="46"/>
    </location>
</feature>
<evidence type="ECO:0000256" key="1">
    <source>
        <dbReference type="ARBA" id="ARBA00004123"/>
    </source>
</evidence>
<keyword evidence="2" id="KW-0479">Metal-binding</keyword>
<accession>A0A3N4KC74</accession>
<evidence type="ECO:0000313" key="10">
    <source>
        <dbReference type="EMBL" id="RPB08103.1"/>
    </source>
</evidence>
<dbReference type="SMART" id="SM00355">
    <property type="entry name" value="ZnF_C2H2"/>
    <property type="match status" value="2"/>
</dbReference>
<reference evidence="10 11" key="1">
    <citation type="journal article" date="2018" name="Nat. Ecol. Evol.">
        <title>Pezizomycetes genomes reveal the molecular basis of ectomycorrhizal truffle lifestyle.</title>
        <authorList>
            <person name="Murat C."/>
            <person name="Payen T."/>
            <person name="Noel B."/>
            <person name="Kuo A."/>
            <person name="Morin E."/>
            <person name="Chen J."/>
            <person name="Kohler A."/>
            <person name="Krizsan K."/>
            <person name="Balestrini R."/>
            <person name="Da Silva C."/>
            <person name="Montanini B."/>
            <person name="Hainaut M."/>
            <person name="Levati E."/>
            <person name="Barry K.W."/>
            <person name="Belfiori B."/>
            <person name="Cichocki N."/>
            <person name="Clum A."/>
            <person name="Dockter R.B."/>
            <person name="Fauchery L."/>
            <person name="Guy J."/>
            <person name="Iotti M."/>
            <person name="Le Tacon F."/>
            <person name="Lindquist E.A."/>
            <person name="Lipzen A."/>
            <person name="Malagnac F."/>
            <person name="Mello A."/>
            <person name="Molinier V."/>
            <person name="Miyauchi S."/>
            <person name="Poulain J."/>
            <person name="Riccioni C."/>
            <person name="Rubini A."/>
            <person name="Sitrit Y."/>
            <person name="Splivallo R."/>
            <person name="Traeger S."/>
            <person name="Wang M."/>
            <person name="Zifcakova L."/>
            <person name="Wipf D."/>
            <person name="Zambonelli A."/>
            <person name="Paolocci F."/>
            <person name="Nowrousian M."/>
            <person name="Ottonello S."/>
            <person name="Baldrian P."/>
            <person name="Spatafora J.W."/>
            <person name="Henrissat B."/>
            <person name="Nagy L.G."/>
            <person name="Aury J.M."/>
            <person name="Wincker P."/>
            <person name="Grigoriev I.V."/>
            <person name="Bonfante P."/>
            <person name="Martin F.M."/>
        </authorList>
    </citation>
    <scope>NUCLEOTIDE SEQUENCE [LARGE SCALE GENOMIC DNA]</scope>
    <source>
        <strain evidence="10 11">CCBAS932</strain>
    </source>
</reference>
<dbReference type="PANTHER" id="PTHR40626">
    <property type="entry name" value="MIP31509P"/>
    <property type="match status" value="1"/>
</dbReference>
<evidence type="ECO:0000256" key="5">
    <source>
        <dbReference type="ARBA" id="ARBA00022833"/>
    </source>
</evidence>
<evidence type="ECO:0000256" key="4">
    <source>
        <dbReference type="ARBA" id="ARBA00022771"/>
    </source>
</evidence>
<comment type="subcellular location">
    <subcellularLocation>
        <location evidence="1">Nucleus</location>
    </subcellularLocation>
</comment>
<evidence type="ECO:0000259" key="9">
    <source>
        <dbReference type="PROSITE" id="PS50157"/>
    </source>
</evidence>
<dbReference type="InterPro" id="IPR051059">
    <property type="entry name" value="VerF-like"/>
</dbReference>
<dbReference type="OrthoDB" id="1405595at2759"/>
<gene>
    <name evidence="10" type="ORF">P167DRAFT_549207</name>
</gene>
<dbReference type="Proteomes" id="UP000277580">
    <property type="component" value="Unassembled WGS sequence"/>
</dbReference>
<dbReference type="GO" id="GO:0000978">
    <property type="term" value="F:RNA polymerase II cis-regulatory region sequence-specific DNA binding"/>
    <property type="evidence" value="ECO:0007669"/>
    <property type="project" value="InterPro"/>
</dbReference>
<feature type="domain" description="C2H2-type" evidence="9">
    <location>
        <begin position="46"/>
        <end position="73"/>
    </location>
</feature>
<protein>
    <recommendedName>
        <fullName evidence="9">C2H2-type domain-containing protein</fullName>
    </recommendedName>
</protein>
<dbReference type="AlphaFoldDB" id="A0A3N4KC74"/>
<dbReference type="InParanoid" id="A0A3N4KC74"/>
<feature type="compositionally biased region" description="Basic and acidic residues" evidence="8">
    <location>
        <begin position="146"/>
        <end position="159"/>
    </location>
</feature>
<dbReference type="Pfam" id="PF00096">
    <property type="entry name" value="zf-C2H2"/>
    <property type="match status" value="1"/>
</dbReference>
<feature type="compositionally biased region" description="Basic and acidic residues" evidence="8">
    <location>
        <begin position="114"/>
        <end position="123"/>
    </location>
</feature>
<evidence type="ECO:0000256" key="2">
    <source>
        <dbReference type="ARBA" id="ARBA00022723"/>
    </source>
</evidence>
<keyword evidence="4 7" id="KW-0863">Zinc-finger</keyword>
<dbReference type="GO" id="GO:0000981">
    <property type="term" value="F:DNA-binding transcription factor activity, RNA polymerase II-specific"/>
    <property type="evidence" value="ECO:0007669"/>
    <property type="project" value="InterPro"/>
</dbReference>
<proteinExistence type="predicted"/>
<evidence type="ECO:0000256" key="7">
    <source>
        <dbReference type="PROSITE-ProRule" id="PRU00042"/>
    </source>
</evidence>
<dbReference type="SUPFAM" id="SSF57667">
    <property type="entry name" value="beta-beta-alpha zinc fingers"/>
    <property type="match status" value="1"/>
</dbReference>
<dbReference type="EMBL" id="ML119168">
    <property type="protein sequence ID" value="RPB08103.1"/>
    <property type="molecule type" value="Genomic_DNA"/>
</dbReference>
<dbReference type="GO" id="GO:0008270">
    <property type="term" value="F:zinc ion binding"/>
    <property type="evidence" value="ECO:0007669"/>
    <property type="project" value="UniProtKB-KW"/>
</dbReference>
<dbReference type="InterPro" id="IPR013087">
    <property type="entry name" value="Znf_C2H2_type"/>
</dbReference>
<name>A0A3N4KC74_9PEZI</name>
<dbReference type="GO" id="GO:0000785">
    <property type="term" value="C:chromatin"/>
    <property type="evidence" value="ECO:0007669"/>
    <property type="project" value="TreeGrafter"/>
</dbReference>
<dbReference type="GO" id="GO:0005634">
    <property type="term" value="C:nucleus"/>
    <property type="evidence" value="ECO:0007669"/>
    <property type="project" value="UniProtKB-SubCell"/>
</dbReference>
<sequence length="547" mass="61606">MAENMQSIFKQRPPRKFFCDFQDCGKSFTRAEHLQRHELNHRDSPNTCARCSAHFARPDLLERHMERHAQKDKEAGGEGLGILVTRKRCWRDENGNITTKRPASSMAAVGKALEAQRQRRADSSDDSCSNDPRSPAHAGPSTLSQKRRDTSAAHEEKVVDSTGFRGFETYEQLEGQGRNLQSGNFILAPVAEQQPGYYLGHTLPEETPAVIDGTLNQYHGSYDPIFEANTAQSLNMPFSGGYNCDWYYEGDIGQSGEAQENIDTALNRDMRTGHISTPLRVGPGYIEGPGLLTTTDEQYTSFSAQVHQAVHPPPQQQQQFIKPELPQGDVVFEPHFCFSNGPTIAISAAPSDPCTDGAIPPLLKHRRSARVAENSQLLQQRHVTPPSTQSFQIYSSYSGPYCTQTNFIPETPTISRNPSISKHQISEATRKRILEFIIRATTCPDTKESPFQWENPLLALSSLQNYLDLSFNRFHPSNPTHPPLYQYSFNPNSAHTMLLIIYYLLIRILVDPWVQHTVWFLKSFRDAEAGFNQYDLAQKFTGMLINL</sequence>
<dbReference type="PROSITE" id="PS00028">
    <property type="entry name" value="ZINC_FINGER_C2H2_1"/>
    <property type="match status" value="2"/>
</dbReference>
<dbReference type="InterPro" id="IPR036236">
    <property type="entry name" value="Znf_C2H2_sf"/>
</dbReference>
<evidence type="ECO:0000256" key="6">
    <source>
        <dbReference type="ARBA" id="ARBA00023242"/>
    </source>
</evidence>
<dbReference type="STRING" id="1392247.A0A3N4KC74"/>
<keyword evidence="5" id="KW-0862">Zinc</keyword>
<organism evidence="10 11">
    <name type="scientific">Morchella conica CCBAS932</name>
    <dbReference type="NCBI Taxonomy" id="1392247"/>
    <lineage>
        <taxon>Eukaryota</taxon>
        <taxon>Fungi</taxon>
        <taxon>Dikarya</taxon>
        <taxon>Ascomycota</taxon>
        <taxon>Pezizomycotina</taxon>
        <taxon>Pezizomycetes</taxon>
        <taxon>Pezizales</taxon>
        <taxon>Morchellaceae</taxon>
        <taxon>Morchella</taxon>
    </lineage>
</organism>
<keyword evidence="6" id="KW-0539">Nucleus</keyword>
<evidence type="ECO:0000313" key="11">
    <source>
        <dbReference type="Proteomes" id="UP000277580"/>
    </source>
</evidence>
<dbReference type="PANTHER" id="PTHR40626:SF18">
    <property type="entry name" value="NICOTINATE CATABOLISM CLUSTER-SPECIFIC TRANSCRIPTION FACTOR"/>
    <property type="match status" value="1"/>
</dbReference>
<dbReference type="PROSITE" id="PS50157">
    <property type="entry name" value="ZINC_FINGER_C2H2_2"/>
    <property type="match status" value="2"/>
</dbReference>
<keyword evidence="3" id="KW-0677">Repeat</keyword>
<keyword evidence="11" id="KW-1185">Reference proteome</keyword>
<feature type="region of interest" description="Disordered" evidence="8">
    <location>
        <begin position="94"/>
        <end position="160"/>
    </location>
</feature>
<evidence type="ECO:0000256" key="3">
    <source>
        <dbReference type="ARBA" id="ARBA00022737"/>
    </source>
</evidence>
<dbReference type="Gene3D" id="3.30.160.60">
    <property type="entry name" value="Classic Zinc Finger"/>
    <property type="match status" value="1"/>
</dbReference>
<evidence type="ECO:0000256" key="8">
    <source>
        <dbReference type="SAM" id="MobiDB-lite"/>
    </source>
</evidence>